<dbReference type="Gene3D" id="3.80.10.10">
    <property type="entry name" value="Ribonuclease Inhibitor"/>
    <property type="match status" value="4"/>
</dbReference>
<evidence type="ECO:0000256" key="2">
    <source>
        <dbReference type="ARBA" id="ARBA00005381"/>
    </source>
</evidence>
<comment type="similarity">
    <text evidence="2">Belongs to the adenylyl cyclase class-3 family.</text>
</comment>
<feature type="compositionally biased region" description="Pro residues" evidence="13">
    <location>
        <begin position="17"/>
        <end position="27"/>
    </location>
</feature>
<feature type="compositionally biased region" description="Basic and acidic residues" evidence="13">
    <location>
        <begin position="39"/>
        <end position="48"/>
    </location>
</feature>
<dbReference type="GO" id="GO:0005737">
    <property type="term" value="C:cytoplasm"/>
    <property type="evidence" value="ECO:0007669"/>
    <property type="project" value="TreeGrafter"/>
</dbReference>
<dbReference type="InterPro" id="IPR029787">
    <property type="entry name" value="Nucleotide_cyclase"/>
</dbReference>
<dbReference type="InterPro" id="IPR032675">
    <property type="entry name" value="LRR_dom_sf"/>
</dbReference>
<dbReference type="Proteomes" id="UP000789759">
    <property type="component" value="Unassembled WGS sequence"/>
</dbReference>
<sequence length="1575" mass="177961">LTISMTPRRSSELDVTPPLPHRTPTPPGHSLTAAALTVPHEDEPRRKSFDYIQYDMSARYLPPPENLPPPEIAPFAYQSVNRCEESEKSSTITSLTEHRRKKSSDSDSLSVISSISNITPSSAPVKEEKEKKKTIFNLFRKGSKEKEPSAPEGVLRKNLNTEPYLNLSPHDQRDDPLAKHHHRSMKHKKSSKKQKEPAPSEPINLDVSDMKDIIKTENRHSGVPSFKSFDDLSQENPTIERTQFPPSIAENWTAPESWAVNLPYAHEIPIDDNLNVEDRDDWKKLFCIRIFRPDATFGTVNCGLNTTTSELCQILGKKFFIQDISKYNLYVMRHNLERILGSHERPLQLQKRWLEQAGYTSNDNLEDLGREDNSYLVRFTFRETTVPRFEEEGNLSTCQKVDLQSRNLQTIPIFLYRQAYNIRSLNVSQNLMLDLPMDFIQSCTQLRDLNLSQNDLERIPQSIKQSEMLSFLNLNSNRLKDLEHGSLEMIGELTNLQVENNLLQGLPEKFTAFTKLNTLNVANNSFSVFPQVICTIVTLSELDLSYNKITSIPEEIEKLVNLKKLFLVGNQITDKLPKSFQNLISLQELDIRRNQITSLDTISLIPNLEILLTEYNNVSTVDISSKSLQKLQKLILSKNQLTHFSLKETNLSLIELSLANAKLLALQNDLFEHLLSVQKLDLRNNELTSIPTTIGLMTNLTHLTCICNTLRTLPSEICSLVSLYTLDIHFNQLVSLPQEIWLCRSLANLNVSSNLLEQFPAPPATSSNDPPPLAHSLRALYLGDNDLTAGIFNIISLFSELKILNISFNFLDEIPSGKLSKNSHLTELYLSGNQLSSLPEDIEKLTNLSVLHINGNRLTTLPAELSNKRFEIKYVHQNEINPLQRNRNLTDFENLTDLRVLGLMDITLLNFLLPEETDNRRVRTSASVVNSMRYGMADTLGKSDNLSIWESVTPKFRGREDECIFGLFNARAGSDQGVRVTKYLHDWFLFQFETELNKLRDGDLVEPALRRSFLSLNKELGSKVFNSSMEMTESGYHHSPLGIVDNKSGASGLVAYISGTTLYIANVGDTVAVISRRISGKETKAYPIAQCPEIFSEIERIKQAGGYISHDCLVNGELDVSRSFGHFHLTPIINANPVTEVVQLSEQDELLILATRELWNYVSYQLAVTIARTEKNNLMLAAQKLRDFAISYGADQNIMVMIIGVGDLFDRRLSKRIKGSDRIDDVGTIKFFVSRRRREEISTDLGEEIEPPVGQVALVFTDIKNSTFLWETKPEAMRSAIKSHNKIMRRCLRKIGGYEVKTEGDAFMVSFPTVASALLWCLTVQIELLKAHWPQEIIDSEDGKERMDYFGPMVNKAARICNAADGGQICVSADVQSEINGFMDDSDRKNSIGGDDEAQGSSSSGLDKNAENLKELKNMGFVITKIGERKLKGLENAEILSIVYPERLKGRLNKNISKSRNSIKGVQNYEPITTSQCVRKLEFLCLRLERVVSGNVSHRTSRNSKIDHLAGLLTSHVRDNADDEVLMRIMESLITRIENAISTLYLKKVGRFARVLEELGDALALDPDHIVHALQ</sequence>
<dbReference type="PROSITE" id="PS50200">
    <property type="entry name" value="RA"/>
    <property type="match status" value="1"/>
</dbReference>
<evidence type="ECO:0000256" key="12">
    <source>
        <dbReference type="ARBA" id="ARBA00032637"/>
    </source>
</evidence>
<reference evidence="17" key="1">
    <citation type="submission" date="2021-06" db="EMBL/GenBank/DDBJ databases">
        <authorList>
            <person name="Kallberg Y."/>
            <person name="Tangrot J."/>
            <person name="Rosling A."/>
        </authorList>
    </citation>
    <scope>NUCLEOTIDE SEQUENCE</scope>
    <source>
        <strain evidence="17">FL966</strain>
    </source>
</reference>
<dbReference type="PROSITE" id="PS51746">
    <property type="entry name" value="PPM_2"/>
    <property type="match status" value="1"/>
</dbReference>
<dbReference type="GO" id="GO:0004016">
    <property type="term" value="F:adenylate cyclase activity"/>
    <property type="evidence" value="ECO:0007669"/>
    <property type="project" value="UniProtKB-EC"/>
</dbReference>
<dbReference type="Pfam" id="PF13855">
    <property type="entry name" value="LRR_8"/>
    <property type="match status" value="3"/>
</dbReference>
<keyword evidence="5" id="KW-0433">Leucine-rich repeat</keyword>
<dbReference type="Gene3D" id="3.60.40.10">
    <property type="entry name" value="PPM-type phosphatase domain"/>
    <property type="match status" value="1"/>
</dbReference>
<dbReference type="PANTHER" id="PTHR48051:SF54">
    <property type="entry name" value="LEUCINE-RICH REPEAT-CONTAINING PROTEIN"/>
    <property type="match status" value="1"/>
</dbReference>
<dbReference type="InterPro" id="IPR003591">
    <property type="entry name" value="Leu-rich_rpt_typical-subtyp"/>
</dbReference>
<dbReference type="InterPro" id="IPR000159">
    <property type="entry name" value="RA_dom"/>
</dbReference>
<name>A0A9N9IFU2_9GLOM</name>
<gene>
    <name evidence="17" type="ORF">CPELLU_LOCUS13755</name>
</gene>
<keyword evidence="9" id="KW-0115">cAMP biosynthesis</keyword>
<evidence type="ECO:0000256" key="3">
    <source>
        <dbReference type="ARBA" id="ARBA00012201"/>
    </source>
</evidence>
<keyword evidence="18" id="KW-1185">Reference proteome</keyword>
<evidence type="ECO:0000313" key="17">
    <source>
        <dbReference type="EMBL" id="CAG8735254.1"/>
    </source>
</evidence>
<feature type="region of interest" description="Disordered" evidence="13">
    <location>
        <begin position="137"/>
        <end position="204"/>
    </location>
</feature>
<dbReference type="CDD" id="cd00143">
    <property type="entry name" value="PP2Cc"/>
    <property type="match status" value="1"/>
</dbReference>
<dbReference type="InterPro" id="IPR055071">
    <property type="entry name" value="RA_PHLPP-like"/>
</dbReference>
<keyword evidence="8" id="KW-0460">Magnesium</keyword>
<dbReference type="SMART" id="SM00314">
    <property type="entry name" value="RA"/>
    <property type="match status" value="1"/>
</dbReference>
<evidence type="ECO:0000256" key="7">
    <source>
        <dbReference type="ARBA" id="ARBA00022737"/>
    </source>
</evidence>
<evidence type="ECO:0000256" key="13">
    <source>
        <dbReference type="SAM" id="MobiDB-lite"/>
    </source>
</evidence>
<keyword evidence="6" id="KW-0479">Metal-binding</keyword>
<keyword evidence="7" id="KW-0677">Repeat</keyword>
<accession>A0A9N9IFU2</accession>
<dbReference type="PANTHER" id="PTHR48051">
    <property type="match status" value="1"/>
</dbReference>
<evidence type="ECO:0000256" key="11">
    <source>
        <dbReference type="ARBA" id="ARBA00032597"/>
    </source>
</evidence>
<evidence type="ECO:0000256" key="5">
    <source>
        <dbReference type="ARBA" id="ARBA00022614"/>
    </source>
</evidence>
<feature type="non-terminal residue" evidence="17">
    <location>
        <position position="1575"/>
    </location>
</feature>
<feature type="region of interest" description="Disordered" evidence="13">
    <location>
        <begin position="86"/>
        <end position="111"/>
    </location>
</feature>
<keyword evidence="10" id="KW-0456">Lyase</keyword>
<dbReference type="SMART" id="SM00369">
    <property type="entry name" value="LRR_TYP"/>
    <property type="match status" value="12"/>
</dbReference>
<feature type="domain" description="PPM-type phosphatase" evidence="16">
    <location>
        <begin position="933"/>
        <end position="1205"/>
    </location>
</feature>
<dbReference type="SUPFAM" id="SSF54236">
    <property type="entry name" value="Ubiquitin-like"/>
    <property type="match status" value="1"/>
</dbReference>
<evidence type="ECO:0000256" key="6">
    <source>
        <dbReference type="ARBA" id="ARBA00022723"/>
    </source>
</evidence>
<evidence type="ECO:0000313" key="18">
    <source>
        <dbReference type="Proteomes" id="UP000789759"/>
    </source>
</evidence>
<proteinExistence type="inferred from homology"/>
<comment type="catalytic activity">
    <reaction evidence="1">
        <text>ATP = 3',5'-cyclic AMP + diphosphate</text>
        <dbReference type="Rhea" id="RHEA:15389"/>
        <dbReference type="ChEBI" id="CHEBI:30616"/>
        <dbReference type="ChEBI" id="CHEBI:33019"/>
        <dbReference type="ChEBI" id="CHEBI:58165"/>
        <dbReference type="EC" id="4.6.1.1"/>
    </reaction>
</comment>
<dbReference type="PROSITE" id="PS50125">
    <property type="entry name" value="GUANYLATE_CYCLASE_2"/>
    <property type="match status" value="1"/>
</dbReference>
<dbReference type="EC" id="4.6.1.1" evidence="3"/>
<dbReference type="SUPFAM" id="SSF55073">
    <property type="entry name" value="Nucleotide cyclase"/>
    <property type="match status" value="1"/>
</dbReference>
<dbReference type="SMART" id="SM00365">
    <property type="entry name" value="LRR_SD22"/>
    <property type="match status" value="7"/>
</dbReference>
<dbReference type="GO" id="GO:0035556">
    <property type="term" value="P:intracellular signal transduction"/>
    <property type="evidence" value="ECO:0007669"/>
    <property type="project" value="InterPro"/>
</dbReference>
<dbReference type="OrthoDB" id="2021138at2759"/>
<dbReference type="InterPro" id="IPR029071">
    <property type="entry name" value="Ubiquitin-like_domsf"/>
</dbReference>
<dbReference type="CDD" id="cd07302">
    <property type="entry name" value="CHD"/>
    <property type="match status" value="1"/>
</dbReference>
<dbReference type="Gene3D" id="3.10.20.90">
    <property type="entry name" value="Phosphatidylinositol 3-kinase Catalytic Subunit, Chain A, domain 1"/>
    <property type="match status" value="1"/>
</dbReference>
<feature type="compositionally biased region" description="Basic residues" evidence="13">
    <location>
        <begin position="179"/>
        <end position="192"/>
    </location>
</feature>
<dbReference type="Pfam" id="PF23010">
    <property type="entry name" value="RA_3"/>
    <property type="match status" value="1"/>
</dbReference>
<dbReference type="GO" id="GO:0046872">
    <property type="term" value="F:metal ion binding"/>
    <property type="evidence" value="ECO:0007669"/>
    <property type="project" value="UniProtKB-KW"/>
</dbReference>
<dbReference type="InterPro" id="IPR036457">
    <property type="entry name" value="PPM-type-like_dom_sf"/>
</dbReference>
<organism evidence="17 18">
    <name type="scientific">Cetraspora pellucida</name>
    <dbReference type="NCBI Taxonomy" id="1433469"/>
    <lineage>
        <taxon>Eukaryota</taxon>
        <taxon>Fungi</taxon>
        <taxon>Fungi incertae sedis</taxon>
        <taxon>Mucoromycota</taxon>
        <taxon>Glomeromycotina</taxon>
        <taxon>Glomeromycetes</taxon>
        <taxon>Diversisporales</taxon>
        <taxon>Gigasporaceae</taxon>
        <taxon>Cetraspora</taxon>
    </lineage>
</organism>
<dbReference type="Pfam" id="PF00481">
    <property type="entry name" value="PP2C"/>
    <property type="match status" value="1"/>
</dbReference>
<dbReference type="SMART" id="SM00044">
    <property type="entry name" value="CYCc"/>
    <property type="match status" value="1"/>
</dbReference>
<protein>
    <recommendedName>
        <fullName evidence="4">Adenylate cyclase</fullName>
        <ecNumber evidence="3">4.6.1.1</ecNumber>
    </recommendedName>
    <alternativeName>
        <fullName evidence="11">ATP pyrophosphate-lyase</fullName>
    </alternativeName>
    <alternativeName>
        <fullName evidence="12">Adenylyl cyclase</fullName>
    </alternativeName>
</protein>
<evidence type="ECO:0000256" key="10">
    <source>
        <dbReference type="ARBA" id="ARBA00023239"/>
    </source>
</evidence>
<dbReference type="InterPro" id="IPR050216">
    <property type="entry name" value="LRR_domain-containing"/>
</dbReference>
<dbReference type="Pfam" id="PF00211">
    <property type="entry name" value="Guanylate_cyc"/>
    <property type="match status" value="1"/>
</dbReference>
<feature type="domain" description="Guanylate cyclase" evidence="14">
    <location>
        <begin position="1257"/>
        <end position="1309"/>
    </location>
</feature>
<feature type="non-terminal residue" evidence="17">
    <location>
        <position position="1"/>
    </location>
</feature>
<feature type="region of interest" description="Disordered" evidence="13">
    <location>
        <begin position="1"/>
        <end position="48"/>
    </location>
</feature>
<dbReference type="InterPro" id="IPR001611">
    <property type="entry name" value="Leu-rich_rpt"/>
</dbReference>
<dbReference type="EMBL" id="CAJVQA010015110">
    <property type="protein sequence ID" value="CAG8735254.1"/>
    <property type="molecule type" value="Genomic_DNA"/>
</dbReference>
<evidence type="ECO:0000256" key="4">
    <source>
        <dbReference type="ARBA" id="ARBA00021420"/>
    </source>
</evidence>
<dbReference type="Gene3D" id="3.30.70.1230">
    <property type="entry name" value="Nucleotide cyclase"/>
    <property type="match status" value="2"/>
</dbReference>
<evidence type="ECO:0000259" key="15">
    <source>
        <dbReference type="PROSITE" id="PS50200"/>
    </source>
</evidence>
<evidence type="ECO:0000256" key="8">
    <source>
        <dbReference type="ARBA" id="ARBA00022842"/>
    </source>
</evidence>
<feature type="region of interest" description="Disordered" evidence="13">
    <location>
        <begin position="1384"/>
        <end position="1408"/>
    </location>
</feature>
<dbReference type="SUPFAM" id="SSF81606">
    <property type="entry name" value="PP2C-like"/>
    <property type="match status" value="1"/>
</dbReference>
<comment type="caution">
    <text evidence="17">The sequence shown here is derived from an EMBL/GenBank/DDBJ whole genome shotgun (WGS) entry which is preliminary data.</text>
</comment>
<evidence type="ECO:0000256" key="9">
    <source>
        <dbReference type="ARBA" id="ARBA00022998"/>
    </source>
</evidence>
<evidence type="ECO:0000256" key="1">
    <source>
        <dbReference type="ARBA" id="ARBA00001593"/>
    </source>
</evidence>
<dbReference type="InterPro" id="IPR001932">
    <property type="entry name" value="PPM-type_phosphatase-like_dom"/>
</dbReference>
<dbReference type="GO" id="GO:0006171">
    <property type="term" value="P:cAMP biosynthetic process"/>
    <property type="evidence" value="ECO:0007669"/>
    <property type="project" value="UniProtKB-KW"/>
</dbReference>
<dbReference type="InterPro" id="IPR001054">
    <property type="entry name" value="A/G_cyclase"/>
</dbReference>
<dbReference type="SMART" id="SM00364">
    <property type="entry name" value="LRR_BAC"/>
    <property type="match status" value="12"/>
</dbReference>
<dbReference type="SUPFAM" id="SSF52058">
    <property type="entry name" value="L domain-like"/>
    <property type="match status" value="2"/>
</dbReference>
<evidence type="ECO:0000259" key="16">
    <source>
        <dbReference type="PROSITE" id="PS51746"/>
    </source>
</evidence>
<dbReference type="SMART" id="SM00332">
    <property type="entry name" value="PP2Cc"/>
    <property type="match status" value="1"/>
</dbReference>
<dbReference type="CDD" id="cd17214">
    <property type="entry name" value="RA_CYR1_like"/>
    <property type="match status" value="1"/>
</dbReference>
<evidence type="ECO:0000259" key="14">
    <source>
        <dbReference type="PROSITE" id="PS50125"/>
    </source>
</evidence>
<feature type="domain" description="Ras-associating" evidence="15">
    <location>
        <begin position="284"/>
        <end position="374"/>
    </location>
</feature>
<dbReference type="PROSITE" id="PS51450">
    <property type="entry name" value="LRR"/>
    <property type="match status" value="5"/>
</dbReference>